<dbReference type="Proteomes" id="UP001441944">
    <property type="component" value="Unassembled WGS sequence"/>
</dbReference>
<name>A0ABQ0AHS0_9RHOB</name>
<comment type="caution">
    <text evidence="3">The sequence shown here is derived from an EMBL/GenBank/DDBJ whole genome shotgun (WGS) entry which is preliminary data.</text>
</comment>
<organism evidence="3 4">
    <name type="scientific">Pseudophaeobacter arcticus</name>
    <dbReference type="NCBI Taxonomy" id="385492"/>
    <lineage>
        <taxon>Bacteria</taxon>
        <taxon>Pseudomonadati</taxon>
        <taxon>Pseudomonadota</taxon>
        <taxon>Alphaproteobacteria</taxon>
        <taxon>Rhodobacterales</taxon>
        <taxon>Paracoccaceae</taxon>
        <taxon>Pseudophaeobacter</taxon>
    </lineage>
</organism>
<evidence type="ECO:0000256" key="1">
    <source>
        <dbReference type="SAM" id="MobiDB-lite"/>
    </source>
</evidence>
<dbReference type="EMBL" id="BAABWU010000002">
    <property type="protein sequence ID" value="GAA6195363.1"/>
    <property type="molecule type" value="Genomic_DNA"/>
</dbReference>
<feature type="signal peptide" evidence="2">
    <location>
        <begin position="1"/>
        <end position="25"/>
    </location>
</feature>
<gene>
    <name evidence="3" type="ORF">NBRC116598_08070</name>
</gene>
<evidence type="ECO:0000313" key="4">
    <source>
        <dbReference type="Proteomes" id="UP001441944"/>
    </source>
</evidence>
<reference evidence="3 4" key="1">
    <citation type="submission" date="2024-04" db="EMBL/GenBank/DDBJ databases">
        <title>Draft genome sequence of Pseudophaeobacter arcticus NBRC 116598.</title>
        <authorList>
            <person name="Miyakawa T."/>
            <person name="Kusuya Y."/>
            <person name="Miura T."/>
        </authorList>
    </citation>
    <scope>NUCLEOTIDE SEQUENCE [LARGE SCALE GENOMIC DNA]</scope>
    <source>
        <strain evidence="3 4">SU-CL00105</strain>
    </source>
</reference>
<feature type="chain" id="PRO_5045707994" evidence="2">
    <location>
        <begin position="26"/>
        <end position="176"/>
    </location>
</feature>
<keyword evidence="2" id="KW-0732">Signal</keyword>
<protein>
    <submittedName>
        <fullName evidence="3">YHS domain-containing (Seleno)protein</fullName>
    </submittedName>
</protein>
<dbReference type="NCBIfam" id="NF041384">
    <property type="entry name" value="YHS_seleno_dom"/>
    <property type="match status" value="1"/>
</dbReference>
<sequence length="176" mass="18852">MKRFAFAALAAISFGLPVFTGPVFAGPQFVDQTGFAVSGYDVVAYRSLDQSAVGQPQAAAIPGRADITAEYNGAKFAFASEENRAKFLENPAYFVPQYDGHCAYGVSKGGKVPGNPNLWRIVDDRLYLNITKNVVGFWEEDIGGNINLAEGNWPGIEPKEASGRPIPNFTSSAPGN</sequence>
<feature type="region of interest" description="Disordered" evidence="1">
    <location>
        <begin position="157"/>
        <end position="176"/>
    </location>
</feature>
<evidence type="ECO:0000313" key="3">
    <source>
        <dbReference type="EMBL" id="GAA6195363.1"/>
    </source>
</evidence>
<evidence type="ECO:0000256" key="2">
    <source>
        <dbReference type="SAM" id="SignalP"/>
    </source>
</evidence>
<keyword evidence="4" id="KW-1185">Reference proteome</keyword>
<proteinExistence type="predicted"/>
<accession>A0ABQ0AHS0</accession>
<dbReference type="RefSeq" id="WP_348153356.1">
    <property type="nucleotide sequence ID" value="NZ_BAABWU010000002.1"/>
</dbReference>